<dbReference type="InterPro" id="IPR016181">
    <property type="entry name" value="Acyl_CoA_acyltransferase"/>
</dbReference>
<evidence type="ECO:0000256" key="12">
    <source>
        <dbReference type="ARBA" id="ARBA00052335"/>
    </source>
</evidence>
<sequence length="236" mass="26697">MEAITANPIYYDMGISKSPMAEPKGYKVVPITNDDIETVLSFLRKFFFRDEPLNLCIGLLDEQPTCEELEKFCVEPIPDGFSLKAVSPSGEIIGVCLNGVVKRSDVDEEEMECNNAKFRKIQELLDKVYTEADIFGRFPDVEKFLDIRVASVDEAYRGRGIAKALFDETRRIAGENGFEMVKADATSHFTALAVIKLGFHCIYTLNYAEYKDEDGQVIFSPEDPHTCVKTFVYRIN</sequence>
<comment type="catalytic activity">
    <reaction evidence="13">
        <text>serotonin + acetyl-CoA = N-acetylserotonin + CoA + H(+)</text>
        <dbReference type="Rhea" id="RHEA:25217"/>
        <dbReference type="ChEBI" id="CHEBI:15378"/>
        <dbReference type="ChEBI" id="CHEBI:17697"/>
        <dbReference type="ChEBI" id="CHEBI:57287"/>
        <dbReference type="ChEBI" id="CHEBI:57288"/>
        <dbReference type="ChEBI" id="CHEBI:350546"/>
        <dbReference type="EC" id="2.3.1.87"/>
    </reaction>
    <physiologicalReaction direction="left-to-right" evidence="13">
        <dbReference type="Rhea" id="RHEA:25218"/>
    </physiologicalReaction>
</comment>
<comment type="catalytic activity">
    <reaction evidence="11">
        <text>serotonin + hexadecanoyl-CoA = N-hexadecanoyl-serotonin + CoA + H(+)</text>
        <dbReference type="Rhea" id="RHEA:51384"/>
        <dbReference type="ChEBI" id="CHEBI:15378"/>
        <dbReference type="ChEBI" id="CHEBI:57287"/>
        <dbReference type="ChEBI" id="CHEBI:57379"/>
        <dbReference type="ChEBI" id="CHEBI:134059"/>
        <dbReference type="ChEBI" id="CHEBI:350546"/>
    </reaction>
    <physiologicalReaction direction="left-to-right" evidence="11">
        <dbReference type="Rhea" id="RHEA:51385"/>
    </physiologicalReaction>
</comment>
<comment type="catalytic activity">
    <reaction evidence="10">
        <text>serotonin + (9Z)-octadecenoyl-CoA = N-(9Z-octadecenoyl)-serotonin + CoA + H(+)</text>
        <dbReference type="Rhea" id="RHEA:51392"/>
        <dbReference type="ChEBI" id="CHEBI:15378"/>
        <dbReference type="ChEBI" id="CHEBI:57287"/>
        <dbReference type="ChEBI" id="CHEBI:57387"/>
        <dbReference type="ChEBI" id="CHEBI:134064"/>
        <dbReference type="ChEBI" id="CHEBI:350546"/>
    </reaction>
    <physiologicalReaction direction="left-to-right" evidence="10">
        <dbReference type="Rhea" id="RHEA:51393"/>
    </physiologicalReaction>
</comment>
<evidence type="ECO:0000313" key="15">
    <source>
        <dbReference type="EMBL" id="CAH1390089.1"/>
    </source>
</evidence>
<keyword evidence="2" id="KW-0012">Acyltransferase</keyword>
<protein>
    <recommendedName>
        <fullName evidence="5">aralkylamine N-acetyltransferase</fullName>
        <ecNumber evidence="5">2.3.1.87</ecNumber>
    </recommendedName>
</protein>
<dbReference type="EC" id="2.3.1.87" evidence="5"/>
<gene>
    <name evidence="15" type="ORF">NEZAVI_LOCUS1346</name>
</gene>
<dbReference type="SUPFAM" id="SSF55729">
    <property type="entry name" value="Acyl-CoA N-acyltransferases (Nat)"/>
    <property type="match status" value="1"/>
</dbReference>
<dbReference type="PANTHER" id="PTHR20905">
    <property type="entry name" value="N-ACETYLTRANSFERASE-RELATED"/>
    <property type="match status" value="1"/>
</dbReference>
<dbReference type="Proteomes" id="UP001152798">
    <property type="component" value="Chromosome 1"/>
</dbReference>
<dbReference type="OrthoDB" id="41532at2759"/>
<evidence type="ECO:0000313" key="16">
    <source>
        <dbReference type="Proteomes" id="UP001152798"/>
    </source>
</evidence>
<organism evidence="15 16">
    <name type="scientific">Nezara viridula</name>
    <name type="common">Southern green stink bug</name>
    <name type="synonym">Cimex viridulus</name>
    <dbReference type="NCBI Taxonomy" id="85310"/>
    <lineage>
        <taxon>Eukaryota</taxon>
        <taxon>Metazoa</taxon>
        <taxon>Ecdysozoa</taxon>
        <taxon>Arthropoda</taxon>
        <taxon>Hexapoda</taxon>
        <taxon>Insecta</taxon>
        <taxon>Pterygota</taxon>
        <taxon>Neoptera</taxon>
        <taxon>Paraneoptera</taxon>
        <taxon>Hemiptera</taxon>
        <taxon>Heteroptera</taxon>
        <taxon>Panheteroptera</taxon>
        <taxon>Pentatomomorpha</taxon>
        <taxon>Pentatomoidea</taxon>
        <taxon>Pentatomidae</taxon>
        <taxon>Pentatominae</taxon>
        <taxon>Nezara</taxon>
    </lineage>
</organism>
<keyword evidence="1" id="KW-0808">Transferase</keyword>
<feature type="domain" description="N-acetyltransferase" evidence="14">
    <location>
        <begin position="143"/>
        <end position="199"/>
    </location>
</feature>
<dbReference type="CDD" id="cd04301">
    <property type="entry name" value="NAT_SF"/>
    <property type="match status" value="1"/>
</dbReference>
<evidence type="ECO:0000256" key="3">
    <source>
        <dbReference type="ARBA" id="ARBA00037926"/>
    </source>
</evidence>
<comment type="pathway">
    <text evidence="3">Aromatic compound metabolism; melatonin biosynthesis; melatonin from serotonin: step 1/2.</text>
</comment>
<dbReference type="Gene3D" id="3.40.630.30">
    <property type="match status" value="1"/>
</dbReference>
<keyword evidence="16" id="KW-1185">Reference proteome</keyword>
<comment type="similarity">
    <text evidence="4">Belongs to the acetyltransferase family. AANAT subfamily.</text>
</comment>
<comment type="catalytic activity">
    <reaction evidence="9">
        <text>dopamine + acetyl-CoA = N-acetyldopamine + CoA + H(+)</text>
        <dbReference type="Rhea" id="RHEA:51388"/>
        <dbReference type="ChEBI" id="CHEBI:15378"/>
        <dbReference type="ChEBI" id="CHEBI:57287"/>
        <dbReference type="ChEBI" id="CHEBI:57288"/>
        <dbReference type="ChEBI" id="CHEBI:59905"/>
        <dbReference type="ChEBI" id="CHEBI:125678"/>
    </reaction>
    <physiologicalReaction direction="left-to-right" evidence="9">
        <dbReference type="Rhea" id="RHEA:51389"/>
    </physiologicalReaction>
</comment>
<evidence type="ECO:0000256" key="1">
    <source>
        <dbReference type="ARBA" id="ARBA00022679"/>
    </source>
</evidence>
<evidence type="ECO:0000256" key="6">
    <source>
        <dbReference type="ARBA" id="ARBA00050189"/>
    </source>
</evidence>
<proteinExistence type="inferred from homology"/>
<evidence type="ECO:0000256" key="7">
    <source>
        <dbReference type="ARBA" id="ARBA00050849"/>
    </source>
</evidence>
<reference evidence="15" key="1">
    <citation type="submission" date="2022-01" db="EMBL/GenBank/DDBJ databases">
        <authorList>
            <person name="King R."/>
        </authorList>
    </citation>
    <scope>NUCLEOTIDE SEQUENCE</scope>
</reference>
<dbReference type="EMBL" id="OV725077">
    <property type="protein sequence ID" value="CAH1390089.1"/>
    <property type="molecule type" value="Genomic_DNA"/>
</dbReference>
<dbReference type="AlphaFoldDB" id="A0A9P0GW67"/>
<accession>A0A9P0GW67</accession>
<name>A0A9P0GW67_NEZVI</name>
<evidence type="ECO:0000259" key="14">
    <source>
        <dbReference type="Pfam" id="PF00583"/>
    </source>
</evidence>
<comment type="catalytic activity">
    <reaction evidence="7">
        <text>serotonin + octadecanoyl-CoA = N-octadecanoyl-serotonin + CoA + H(+)</text>
        <dbReference type="Rhea" id="RHEA:51400"/>
        <dbReference type="ChEBI" id="CHEBI:15378"/>
        <dbReference type="ChEBI" id="CHEBI:57287"/>
        <dbReference type="ChEBI" id="CHEBI:57394"/>
        <dbReference type="ChEBI" id="CHEBI:134065"/>
        <dbReference type="ChEBI" id="CHEBI:350546"/>
    </reaction>
    <physiologicalReaction direction="left-to-right" evidence="7">
        <dbReference type="Rhea" id="RHEA:51401"/>
    </physiologicalReaction>
</comment>
<evidence type="ECO:0000256" key="8">
    <source>
        <dbReference type="ARBA" id="ARBA00051284"/>
    </source>
</evidence>
<evidence type="ECO:0000256" key="5">
    <source>
        <dbReference type="ARBA" id="ARBA00039114"/>
    </source>
</evidence>
<evidence type="ECO:0000256" key="9">
    <source>
        <dbReference type="ARBA" id="ARBA00051711"/>
    </source>
</evidence>
<dbReference type="FunFam" id="3.40.630.30:FF:000046">
    <property type="entry name" value="Dopamine N-acetyltransferase"/>
    <property type="match status" value="1"/>
</dbReference>
<evidence type="ECO:0000256" key="11">
    <source>
        <dbReference type="ARBA" id="ARBA00052178"/>
    </source>
</evidence>
<comment type="catalytic activity">
    <reaction evidence="6">
        <text>dopamine + (9Z)-octadecenoyl-CoA = N-(9Z-octadecanoyl)-dopamine + CoA + H(+)</text>
        <dbReference type="Rhea" id="RHEA:51380"/>
        <dbReference type="ChEBI" id="CHEBI:15378"/>
        <dbReference type="ChEBI" id="CHEBI:31883"/>
        <dbReference type="ChEBI" id="CHEBI:57287"/>
        <dbReference type="ChEBI" id="CHEBI:57387"/>
        <dbReference type="ChEBI" id="CHEBI:59905"/>
    </reaction>
    <physiologicalReaction direction="left-to-right" evidence="6">
        <dbReference type="Rhea" id="RHEA:51381"/>
    </physiologicalReaction>
</comment>
<evidence type="ECO:0000256" key="10">
    <source>
        <dbReference type="ARBA" id="ARBA00051823"/>
    </source>
</evidence>
<comment type="catalytic activity">
    <reaction evidence="8">
        <text>serotonin + (5Z,8Z,11Z,14Z)-eicosatetraenoyl-CoA = N-[(5Z,8Z,11Z,14Z)-eicosatetraenoyl]-serotonin + CoA + H(+)</text>
        <dbReference type="Rhea" id="RHEA:51396"/>
        <dbReference type="ChEBI" id="CHEBI:15378"/>
        <dbReference type="ChEBI" id="CHEBI:57287"/>
        <dbReference type="ChEBI" id="CHEBI:57368"/>
        <dbReference type="ChEBI" id="CHEBI:132255"/>
        <dbReference type="ChEBI" id="CHEBI:350546"/>
    </reaction>
    <physiologicalReaction direction="left-to-right" evidence="8">
        <dbReference type="Rhea" id="RHEA:51397"/>
    </physiologicalReaction>
</comment>
<comment type="catalytic activity">
    <reaction evidence="12">
        <text>dopamine + hexadecanoyl-CoA = N-hexadecanoyl-dopamine + CoA + H(+)</text>
        <dbReference type="Rhea" id="RHEA:51376"/>
        <dbReference type="ChEBI" id="CHEBI:15378"/>
        <dbReference type="ChEBI" id="CHEBI:57287"/>
        <dbReference type="ChEBI" id="CHEBI:57379"/>
        <dbReference type="ChEBI" id="CHEBI:59905"/>
        <dbReference type="ChEBI" id="CHEBI:134058"/>
    </reaction>
    <physiologicalReaction direction="left-to-right" evidence="12">
        <dbReference type="Rhea" id="RHEA:51377"/>
    </physiologicalReaction>
</comment>
<dbReference type="PANTHER" id="PTHR20905:SF1">
    <property type="entry name" value="AT07410P-RELATED"/>
    <property type="match status" value="1"/>
</dbReference>
<evidence type="ECO:0000256" key="2">
    <source>
        <dbReference type="ARBA" id="ARBA00023315"/>
    </source>
</evidence>
<dbReference type="GO" id="GO:0004059">
    <property type="term" value="F:aralkylamine N-acetyltransferase activity"/>
    <property type="evidence" value="ECO:0007669"/>
    <property type="project" value="UniProtKB-EC"/>
</dbReference>
<evidence type="ECO:0000256" key="13">
    <source>
        <dbReference type="ARBA" id="ARBA00052491"/>
    </source>
</evidence>
<evidence type="ECO:0000256" key="4">
    <source>
        <dbReference type="ARBA" id="ARBA00038182"/>
    </source>
</evidence>
<dbReference type="Pfam" id="PF00583">
    <property type="entry name" value="Acetyltransf_1"/>
    <property type="match status" value="1"/>
</dbReference>
<dbReference type="InterPro" id="IPR000182">
    <property type="entry name" value="GNAT_dom"/>
</dbReference>